<dbReference type="eggNOG" id="KOG2061">
    <property type="taxonomic scope" value="Eukaryota"/>
</dbReference>
<keyword evidence="4" id="KW-1185">Reference proteome</keyword>
<organism evidence="3 4">
    <name type="scientific">Henningerozyma blattae (strain ATCC 34711 / CBS 6284 / DSM 70876 / NBRC 10599 / NRRL Y-10934 / UCD 77-7)</name>
    <name type="common">Yeast</name>
    <name type="synonym">Tetrapisispora blattae</name>
    <dbReference type="NCBI Taxonomy" id="1071380"/>
    <lineage>
        <taxon>Eukaryota</taxon>
        <taxon>Fungi</taxon>
        <taxon>Dikarya</taxon>
        <taxon>Ascomycota</taxon>
        <taxon>Saccharomycotina</taxon>
        <taxon>Saccharomycetes</taxon>
        <taxon>Saccharomycetales</taxon>
        <taxon>Saccharomycetaceae</taxon>
        <taxon>Henningerozyma</taxon>
    </lineage>
</organism>
<dbReference type="RefSeq" id="XP_004179486.1">
    <property type="nucleotide sequence ID" value="XM_004179438.1"/>
</dbReference>
<dbReference type="OMA" id="LMPKMIL"/>
<feature type="compositionally biased region" description="Low complexity" evidence="1">
    <location>
        <begin position="192"/>
        <end position="216"/>
    </location>
</feature>
<dbReference type="KEGG" id="tbl:TBLA_0C01530"/>
<dbReference type="AlphaFoldDB" id="I2H0R5"/>
<dbReference type="Proteomes" id="UP000002866">
    <property type="component" value="Chromosome 3"/>
</dbReference>
<name>I2H0R5_HENB6</name>
<dbReference type="STRING" id="1071380.I2H0R5"/>
<evidence type="ECO:0000259" key="2">
    <source>
        <dbReference type="Pfam" id="PF04194"/>
    </source>
</evidence>
<dbReference type="PANTHER" id="PTHR47524:SF1">
    <property type="entry name" value="20S RRNA ACCUMULATION PROTEIN 4"/>
    <property type="match status" value="1"/>
</dbReference>
<dbReference type="GO" id="GO:0005829">
    <property type="term" value="C:cytosol"/>
    <property type="evidence" value="ECO:0007669"/>
    <property type="project" value="EnsemblFungi"/>
</dbReference>
<evidence type="ECO:0000256" key="1">
    <source>
        <dbReference type="SAM" id="MobiDB-lite"/>
    </source>
</evidence>
<protein>
    <recommendedName>
        <fullName evidence="2">Programmed cell death protein 2 C-terminal domain-containing protein</fullName>
    </recommendedName>
</protein>
<dbReference type="PANTHER" id="PTHR47524">
    <property type="entry name" value="20S RRNA ACCUMULATION PROTEIN 4"/>
    <property type="match status" value="1"/>
</dbReference>
<reference evidence="3 4" key="1">
    <citation type="journal article" date="2011" name="Proc. Natl. Acad. Sci. U.S.A.">
        <title>Evolutionary erosion of yeast sex chromosomes by mating-type switching accidents.</title>
        <authorList>
            <person name="Gordon J.L."/>
            <person name="Armisen D."/>
            <person name="Proux-Wera E."/>
            <person name="Oheigeartaigh S.S."/>
            <person name="Byrne K.P."/>
            <person name="Wolfe K.H."/>
        </authorList>
    </citation>
    <scope>NUCLEOTIDE SEQUENCE [LARGE SCALE GENOMIC DNA]</scope>
    <source>
        <strain evidence="4">ATCC 34711 / CBS 6284 / DSM 70876 / NBRC 10599 / NRRL Y-10934 / UCD 77-7</strain>
    </source>
</reference>
<dbReference type="GO" id="GO:0030490">
    <property type="term" value="P:maturation of SSU-rRNA"/>
    <property type="evidence" value="ECO:0007669"/>
    <property type="project" value="EnsemblFungi"/>
</dbReference>
<dbReference type="FunCoup" id="I2H0R5">
    <property type="interactions" value="360"/>
</dbReference>
<feature type="domain" description="Programmed cell death protein 2 C-terminal" evidence="2">
    <location>
        <begin position="325"/>
        <end position="438"/>
    </location>
</feature>
<feature type="compositionally biased region" description="Basic and acidic residues" evidence="1">
    <location>
        <begin position="223"/>
        <end position="233"/>
    </location>
</feature>
<sequence length="443" mass="50844">MSNKIEEIDNSDIEEGNFNLENKTNNNSDNNNPTYLAFIDSAVKLDDELTTEDTFIGGKPIWLVEDSKPNDELLNCKNCKNHSNMKLLLQSFAPLDEELMEELQVKNDVSNLNMSYINADDDRVLYIFICTKCQGKNNSINVLEVLSKINTQSNQQITSSSIVTEKINSLDEGKKFDINPFDLSNNANPFANGGDNKNNDTDNNNPFSNSANPFASISNEKNQQTKENDKNEEKISIKMARKLHDKMKDKEFNKDKEFKNYLLYVEEETFKNKKPDFLKLPKNLKINKEAVELSEDGIIEKDTLDGNNPIKLDPRTERLSKFLDDDTFQKFQEIIGYNPGQVLRYNIGGEPLLYSKDKHGIKNINDIVARPSYNPSSKRIFEMQLMPKMILDLEEDDIDVNKGMEWGTVMIFSDLENYIPEFDSNGVGYVEELVKVQWEIRDT</sequence>
<dbReference type="EMBL" id="HE806318">
    <property type="protein sequence ID" value="CCH59967.1"/>
    <property type="molecule type" value="Genomic_DNA"/>
</dbReference>
<dbReference type="GeneID" id="14495517"/>
<dbReference type="OrthoDB" id="443682at2759"/>
<accession>I2H0R5</accession>
<feature type="region of interest" description="Disordered" evidence="1">
    <location>
        <begin position="187"/>
        <end position="233"/>
    </location>
</feature>
<dbReference type="Pfam" id="PF04194">
    <property type="entry name" value="PDCD2_C"/>
    <property type="match status" value="1"/>
</dbReference>
<dbReference type="InParanoid" id="I2H0R5"/>
<evidence type="ECO:0000313" key="4">
    <source>
        <dbReference type="Proteomes" id="UP000002866"/>
    </source>
</evidence>
<dbReference type="GO" id="GO:0140597">
    <property type="term" value="F:protein carrier chaperone"/>
    <property type="evidence" value="ECO:0007669"/>
    <property type="project" value="EnsemblFungi"/>
</dbReference>
<dbReference type="InterPro" id="IPR007320">
    <property type="entry name" value="PDCD2_C"/>
</dbReference>
<evidence type="ECO:0000313" key="3">
    <source>
        <dbReference type="EMBL" id="CCH59967.1"/>
    </source>
</evidence>
<dbReference type="HOGENOM" id="CLU_031771_0_0_1"/>
<gene>
    <name evidence="3" type="primary">TBLA0C01530</name>
    <name evidence="3" type="ORF">TBLA_0C01530</name>
</gene>
<proteinExistence type="predicted"/>
<dbReference type="GO" id="GO:0051082">
    <property type="term" value="F:unfolded protein binding"/>
    <property type="evidence" value="ECO:0007669"/>
    <property type="project" value="EnsemblFungi"/>
</dbReference>